<dbReference type="RefSeq" id="WP_013551920.1">
    <property type="nucleotide sequence ID" value="NC_014934.1"/>
</dbReference>
<dbReference type="KEGG" id="cao:Celal_3183"/>
<keyword evidence="3" id="KW-1185">Reference proteome</keyword>
<protein>
    <submittedName>
        <fullName evidence="2">Uncharacterized protein</fullName>
    </submittedName>
</protein>
<feature type="signal peptide" evidence="1">
    <location>
        <begin position="1"/>
        <end position="20"/>
    </location>
</feature>
<reference evidence="2 3" key="1">
    <citation type="journal article" date="2010" name="Stand. Genomic Sci.">
        <title>Complete genome sequence of Cellulophaga algicola type strain (IC166).</title>
        <authorList>
            <person name="Abt B."/>
            <person name="Lu M."/>
            <person name="Misra M."/>
            <person name="Han C."/>
            <person name="Nolan M."/>
            <person name="Lucas S."/>
            <person name="Hammon N."/>
            <person name="Deshpande S."/>
            <person name="Cheng J.F."/>
            <person name="Tapia R."/>
            <person name="Goodwin L."/>
            <person name="Pitluck S."/>
            <person name="Liolios K."/>
            <person name="Pagani I."/>
            <person name="Ivanova N."/>
            <person name="Mavromatis K."/>
            <person name="Ovchinikova G."/>
            <person name="Pati A."/>
            <person name="Chen A."/>
            <person name="Palaniappan K."/>
            <person name="Land M."/>
            <person name="Hauser L."/>
            <person name="Chang Y.J."/>
            <person name="Jeffries C.D."/>
            <person name="Detter J.C."/>
            <person name="Brambilla E."/>
            <person name="Rohde M."/>
            <person name="Tindall B.J."/>
            <person name="Goker M."/>
            <person name="Woyke T."/>
            <person name="Bristow J."/>
            <person name="Eisen J.A."/>
            <person name="Markowitz V."/>
            <person name="Hugenholtz P."/>
            <person name="Kyrpides N.C."/>
            <person name="Klenk H.P."/>
            <person name="Lapidus A."/>
        </authorList>
    </citation>
    <scope>NUCLEOTIDE SEQUENCE [LARGE SCALE GENOMIC DNA]</scope>
    <source>
        <strain evidence="3">DSM 14237 / IC166 / ACAM 630</strain>
    </source>
</reference>
<accession>E6X4W5</accession>
<evidence type="ECO:0000313" key="2">
    <source>
        <dbReference type="EMBL" id="ADV50457.1"/>
    </source>
</evidence>
<organism evidence="2 3">
    <name type="scientific">Cellulophaga algicola (strain DSM 14237 / IC166 / ACAM 630)</name>
    <dbReference type="NCBI Taxonomy" id="688270"/>
    <lineage>
        <taxon>Bacteria</taxon>
        <taxon>Pseudomonadati</taxon>
        <taxon>Bacteroidota</taxon>
        <taxon>Flavobacteriia</taxon>
        <taxon>Flavobacteriales</taxon>
        <taxon>Flavobacteriaceae</taxon>
        <taxon>Cellulophaga</taxon>
    </lineage>
</organism>
<keyword evidence="1" id="KW-0732">Signal</keyword>
<dbReference type="EMBL" id="CP002453">
    <property type="protein sequence ID" value="ADV50457.1"/>
    <property type="molecule type" value="Genomic_DNA"/>
</dbReference>
<dbReference type="HOGENOM" id="CLU_828177_0_0_10"/>
<dbReference type="eggNOG" id="ENOG503143I">
    <property type="taxonomic scope" value="Bacteria"/>
</dbReference>
<dbReference type="OrthoDB" id="678905at2"/>
<dbReference type="AlphaFoldDB" id="E6X4W5"/>
<evidence type="ECO:0000256" key="1">
    <source>
        <dbReference type="SAM" id="SignalP"/>
    </source>
</evidence>
<feature type="chain" id="PRO_5003215492" evidence="1">
    <location>
        <begin position="21"/>
        <end position="335"/>
    </location>
</feature>
<evidence type="ECO:0000313" key="3">
    <source>
        <dbReference type="Proteomes" id="UP000008634"/>
    </source>
</evidence>
<sequence length="335" mass="38523">MKKSILFLLILVGLPQLTMALQYKIDTTVVDFNKDKVLDTLINYYEYGSSCSGGDVSIINGKTKEKFTLYNEGCYSSFTRFIRVPTPLNLETNAPFLKVLKDTVLPKKRGHPESSLNWLLSGTLSLKVVEEHPFFDRIAAPKTNWIPNELTLPEAYYITVSGDSLQKLDLLYGNNFNQEYTTAFLAYYPIADSRAQLANLTPIIKNTEYEIYKTSHCVFVKKGKTYKWLFISDSHVMGAPDRHSWQAINQIQLIDNYLIIHQDVPPDNVYNIQIVNIETQKVARLKFEPSYNNWSDEGGMKTFKILENQLIFTEYGEPEPKKIPLKQLFEALDQF</sequence>
<name>E6X4W5_CELAD</name>
<dbReference type="Proteomes" id="UP000008634">
    <property type="component" value="Chromosome"/>
</dbReference>
<proteinExistence type="predicted"/>
<gene>
    <name evidence="2" type="ordered locus">Celal_3183</name>
</gene>